<dbReference type="Proteomes" id="UP000199766">
    <property type="component" value="Unassembled WGS sequence"/>
</dbReference>
<dbReference type="InterPro" id="IPR050251">
    <property type="entry name" value="HpcH-HpaI_aldolase"/>
</dbReference>
<dbReference type="GO" id="GO:0016832">
    <property type="term" value="F:aldehyde-lyase activity"/>
    <property type="evidence" value="ECO:0007669"/>
    <property type="project" value="TreeGrafter"/>
</dbReference>
<keyword evidence="2" id="KW-0479">Metal-binding</keyword>
<dbReference type="OrthoDB" id="86160at2"/>
<dbReference type="PANTHER" id="PTHR30502">
    <property type="entry name" value="2-KETO-3-DEOXY-L-RHAMNONATE ALDOLASE"/>
    <property type="match status" value="1"/>
</dbReference>
<dbReference type="AlphaFoldDB" id="A0A1H9MEL1"/>
<evidence type="ECO:0000259" key="4">
    <source>
        <dbReference type="Pfam" id="PF03328"/>
    </source>
</evidence>
<dbReference type="InterPro" id="IPR040442">
    <property type="entry name" value="Pyrv_kinase-like_dom_sf"/>
</dbReference>
<reference evidence="5 6" key="1">
    <citation type="submission" date="2016-10" db="EMBL/GenBank/DDBJ databases">
        <authorList>
            <person name="de Groot N.N."/>
        </authorList>
    </citation>
    <scope>NUCLEOTIDE SEQUENCE [LARGE SCALE GENOMIC DNA]</scope>
    <source>
        <strain evidence="5 6">ATCC 35958</strain>
    </source>
</reference>
<evidence type="ECO:0000256" key="3">
    <source>
        <dbReference type="ARBA" id="ARBA00023239"/>
    </source>
</evidence>
<dbReference type="InterPro" id="IPR015813">
    <property type="entry name" value="Pyrv/PenolPyrv_kinase-like_dom"/>
</dbReference>
<dbReference type="GO" id="GO:0046872">
    <property type="term" value="F:metal ion binding"/>
    <property type="evidence" value="ECO:0007669"/>
    <property type="project" value="UniProtKB-KW"/>
</dbReference>
<dbReference type="PANTHER" id="PTHR30502:SF0">
    <property type="entry name" value="PHOSPHOENOLPYRUVATE CARBOXYLASE FAMILY PROTEIN"/>
    <property type="match status" value="1"/>
</dbReference>
<keyword evidence="6" id="KW-1185">Reference proteome</keyword>
<evidence type="ECO:0000256" key="1">
    <source>
        <dbReference type="ARBA" id="ARBA00005568"/>
    </source>
</evidence>
<organism evidence="5 6">
    <name type="scientific">Giesbergeria anulus</name>
    <dbReference type="NCBI Taxonomy" id="180197"/>
    <lineage>
        <taxon>Bacteria</taxon>
        <taxon>Pseudomonadati</taxon>
        <taxon>Pseudomonadota</taxon>
        <taxon>Betaproteobacteria</taxon>
        <taxon>Burkholderiales</taxon>
        <taxon>Comamonadaceae</taxon>
        <taxon>Giesbergeria</taxon>
    </lineage>
</organism>
<evidence type="ECO:0000256" key="2">
    <source>
        <dbReference type="ARBA" id="ARBA00022723"/>
    </source>
</evidence>
<dbReference type="FunFam" id="3.20.20.60:FF:000004">
    <property type="entry name" value="5-keto-4-deoxy-D-glucarate aldolase"/>
    <property type="match status" value="1"/>
</dbReference>
<name>A0A1H9MEL1_9BURK</name>
<gene>
    <name evidence="5" type="ORF">SAMN02982919_01976</name>
</gene>
<evidence type="ECO:0000313" key="5">
    <source>
        <dbReference type="EMBL" id="SER21887.1"/>
    </source>
</evidence>
<dbReference type="GO" id="GO:0005737">
    <property type="term" value="C:cytoplasm"/>
    <property type="evidence" value="ECO:0007669"/>
    <property type="project" value="TreeGrafter"/>
</dbReference>
<evidence type="ECO:0000313" key="6">
    <source>
        <dbReference type="Proteomes" id="UP000199766"/>
    </source>
</evidence>
<accession>A0A1H9MEL1</accession>
<sequence>MRLPDLTSSLPRNAFKDALAAGQPQIGLWLATADGYLAEMLAGTGFDWLLIDGEHAPNDLRAVLAQLQAIASAASTLPAGVALPHPVVRLPSGDPVLVKQFMELGAQTLLVPMVDTPEQALTLARAMRYPPSGTRGMGSGLARSSRWNRYRDYIHEANDQACLLVQVETVEGLSHIDAIAATPGVDGVFIGPVDLSTSMGYPGQVDHPEVVAAIAHGIARTRQAGKAAGILSTQEDQAQHWLDAGALFVAVGVDINLLALAAQSLAARFRHGMAAPQPSSGGY</sequence>
<comment type="similarity">
    <text evidence="1">Belongs to the HpcH/HpaI aldolase family.</text>
</comment>
<protein>
    <submittedName>
        <fullName evidence="5">4-hydroxy-2-oxoheptanedioate aldolase</fullName>
    </submittedName>
</protein>
<proteinExistence type="inferred from homology"/>
<feature type="domain" description="HpcH/HpaI aldolase/citrate lyase" evidence="4">
    <location>
        <begin position="25"/>
        <end position="258"/>
    </location>
</feature>
<dbReference type="EMBL" id="FOGD01000005">
    <property type="protein sequence ID" value="SER21887.1"/>
    <property type="molecule type" value="Genomic_DNA"/>
</dbReference>
<dbReference type="InterPro" id="IPR005000">
    <property type="entry name" value="Aldolase/citrate-lyase_domain"/>
</dbReference>
<dbReference type="RefSeq" id="WP_091456808.1">
    <property type="nucleotide sequence ID" value="NZ_FOGD01000005.1"/>
</dbReference>
<dbReference type="STRING" id="180197.SAMN02982919_01976"/>
<dbReference type="SUPFAM" id="SSF51621">
    <property type="entry name" value="Phosphoenolpyruvate/pyruvate domain"/>
    <property type="match status" value="1"/>
</dbReference>
<dbReference type="Gene3D" id="3.20.20.60">
    <property type="entry name" value="Phosphoenolpyruvate-binding domains"/>
    <property type="match status" value="1"/>
</dbReference>
<dbReference type="Pfam" id="PF03328">
    <property type="entry name" value="HpcH_HpaI"/>
    <property type="match status" value="1"/>
</dbReference>
<keyword evidence="3" id="KW-0456">Lyase</keyword>